<dbReference type="AlphaFoldDB" id="A0AAU7XA78"/>
<dbReference type="GO" id="GO:0016757">
    <property type="term" value="F:glycosyltransferase activity"/>
    <property type="evidence" value="ECO:0007669"/>
    <property type="project" value="TreeGrafter"/>
</dbReference>
<dbReference type="KEGG" id="mflg:ABS361_22395"/>
<feature type="domain" description="Glycosyl transferase family 1" evidence="1">
    <location>
        <begin position="255"/>
        <end position="393"/>
    </location>
</feature>
<dbReference type="SUPFAM" id="SSF53756">
    <property type="entry name" value="UDP-Glycosyltransferase/glycogen phosphorylase"/>
    <property type="match status" value="1"/>
</dbReference>
<dbReference type="PANTHER" id="PTHR46401:SF8">
    <property type="entry name" value="BLL6006 PROTEIN"/>
    <property type="match status" value="1"/>
</dbReference>
<dbReference type="EMBL" id="CP158568">
    <property type="protein sequence ID" value="XBY44707.1"/>
    <property type="molecule type" value="Genomic_DNA"/>
</dbReference>
<dbReference type="InterPro" id="IPR001296">
    <property type="entry name" value="Glyco_trans_1"/>
</dbReference>
<organism evidence="2">
    <name type="scientific">Methyloraptor flagellatus</name>
    <dbReference type="NCBI Taxonomy" id="3162530"/>
    <lineage>
        <taxon>Bacteria</taxon>
        <taxon>Pseudomonadati</taxon>
        <taxon>Pseudomonadota</taxon>
        <taxon>Alphaproteobacteria</taxon>
        <taxon>Hyphomicrobiales</taxon>
        <taxon>Ancalomicrobiaceae</taxon>
        <taxon>Methyloraptor</taxon>
    </lineage>
</organism>
<reference evidence="2" key="1">
    <citation type="submission" date="2024-06" db="EMBL/GenBank/DDBJ databases">
        <title>Methylostella associata gen. nov., sp. nov., a novel Ancalomicrobiaceae-affiliated facultatively methylotrophic bacteria that feed on methanotrophs of the genus Methylococcus.</title>
        <authorList>
            <person name="Saltykova V."/>
            <person name="Danilova O.V."/>
            <person name="Oshkin I.Y."/>
            <person name="Belova S.E."/>
            <person name="Pimenov N.V."/>
            <person name="Dedysh S.N."/>
        </authorList>
    </citation>
    <scope>NUCLEOTIDE SEQUENCE</scope>
    <source>
        <strain evidence="2">S20</strain>
    </source>
</reference>
<evidence type="ECO:0000259" key="1">
    <source>
        <dbReference type="Pfam" id="PF00534"/>
    </source>
</evidence>
<evidence type="ECO:0000313" key="2">
    <source>
        <dbReference type="EMBL" id="XBY44707.1"/>
    </source>
</evidence>
<dbReference type="PANTHER" id="PTHR46401">
    <property type="entry name" value="GLYCOSYLTRANSFERASE WBBK-RELATED"/>
    <property type="match status" value="1"/>
</dbReference>
<dbReference type="CDD" id="cd03809">
    <property type="entry name" value="GT4_MtfB-like"/>
    <property type="match status" value="1"/>
</dbReference>
<gene>
    <name evidence="2" type="ORF">ABS361_22395</name>
</gene>
<sequence>MHRPVALDLVRSIMSSMQTTPRGIDRIELGYFESLLADWPADVFGLIPTPWGMRWYPRERIVEGVAFFKRIWRETGSAEGDPVLARLRREIPGTEPVLVPPAKRKTRRRDLLSAYGQTARMLIGDKWSFGRPLSTMPQGAIYLNIGHFGLGYPIFLRWLDRRPDVKSVFMIHDTIPLDRPDLCQPSTTQAHHRLMEATARHADQLIVPTPAAGETLRAELARRGARDIPIAAVPLPIDDIFRRPVAPDPVLSAHPYFVICGAVESRKNHLLLLNIWPDLVRRHPGREPKLVIAGSRGFMSDQVFYMIEKSDVLRRHVHFATGMSSPALAALMANARAVVMPSFTEGFGLPPVEGMVLGTPAVLSDIGAHRDAAGAHGVFIDPTDGPGWLEALSGLVDDTGFAAAKARVASFRAHDWPSYMREIGTTLAGV</sequence>
<name>A0AAU7XA78_9HYPH</name>
<accession>A0AAU7XA78</accession>
<proteinExistence type="predicted"/>
<dbReference type="Gene3D" id="3.40.50.2000">
    <property type="entry name" value="Glycogen Phosphorylase B"/>
    <property type="match status" value="1"/>
</dbReference>
<protein>
    <submittedName>
        <fullName evidence="2">Glycosyltransferase family 1 protein</fullName>
    </submittedName>
</protein>
<dbReference type="Pfam" id="PF00534">
    <property type="entry name" value="Glycos_transf_1"/>
    <property type="match status" value="1"/>
</dbReference>
<dbReference type="RefSeq" id="WP_407049798.1">
    <property type="nucleotide sequence ID" value="NZ_CP158568.1"/>
</dbReference>